<dbReference type="PROSITE" id="PS51257">
    <property type="entry name" value="PROKAR_LIPOPROTEIN"/>
    <property type="match status" value="1"/>
</dbReference>
<gene>
    <name evidence="2" type="ORF">SAMN02745753_00131</name>
</gene>
<dbReference type="EMBL" id="FQVF01000002">
    <property type="protein sequence ID" value="SHE36099.1"/>
    <property type="molecule type" value="Genomic_DNA"/>
</dbReference>
<feature type="signal peptide" evidence="1">
    <location>
        <begin position="1"/>
        <end position="23"/>
    </location>
</feature>
<accession>A0A1M4SV61</accession>
<dbReference type="Proteomes" id="UP000184517">
    <property type="component" value="Unassembled WGS sequence"/>
</dbReference>
<evidence type="ECO:0000313" key="2">
    <source>
        <dbReference type="EMBL" id="SHE36099.1"/>
    </source>
</evidence>
<reference evidence="3" key="1">
    <citation type="submission" date="2016-11" db="EMBL/GenBank/DDBJ databases">
        <authorList>
            <person name="Varghese N."/>
            <person name="Submissions S."/>
        </authorList>
    </citation>
    <scope>NUCLEOTIDE SEQUENCE [LARGE SCALE GENOMIC DNA]</scope>
    <source>
        <strain evidence="3">DSM 16579</strain>
    </source>
</reference>
<keyword evidence="3" id="KW-1185">Reference proteome</keyword>
<dbReference type="Pfam" id="PF06097">
    <property type="entry name" value="DUF945"/>
    <property type="match status" value="1"/>
</dbReference>
<organism evidence="2 3">
    <name type="scientific">Marinomonas polaris DSM 16579</name>
    <dbReference type="NCBI Taxonomy" id="1122206"/>
    <lineage>
        <taxon>Bacteria</taxon>
        <taxon>Pseudomonadati</taxon>
        <taxon>Pseudomonadota</taxon>
        <taxon>Gammaproteobacteria</taxon>
        <taxon>Oceanospirillales</taxon>
        <taxon>Oceanospirillaceae</taxon>
        <taxon>Marinomonas</taxon>
    </lineage>
</organism>
<sequence>MKKILSVLVFTLVAACLVAPKFIAPKHQEKVAELISNINKAPGYTANIVSTDLAWFGSENKVLVTFDTTQIDPTIQEGVLEAELIIDTHYGPLLLSSQGLFGLYDTEISYTGDKQRNFIEWNEDLPLYELSVLGGFTGNFKVADSIPAFSNPANTFQFSGYAGQGEMTDQGFIYQGTLDQIDIVDGYTPVKAEGFTLSIELNANLATIMQGGFYDSTTDFNLEKLNIGADTELSGLNIEMGSSLDKETQLGSIEIGYLIKDAMFGEFKASDLSLVTELTKLSNKFFIDYKNFSDNLLAETHSSDAVYEVILAFMQDNIGELLAAKPEFNITDFSGTFPEGSFNATLTSKLADIGTPTIEELSIPEFWLYNAIVTANLEADEPLVRSLAEQFIASKMRAPLNAPEVKQQALMIIDSFVQQGLIKLEDDKYKSEITIEDGQGKIYDSAFPLM</sequence>
<proteinExistence type="predicted"/>
<dbReference type="AlphaFoldDB" id="A0A1M4SV61"/>
<dbReference type="STRING" id="1122206.SAMN02745753_00131"/>
<feature type="chain" id="PRO_5012635142" evidence="1">
    <location>
        <begin position="24"/>
        <end position="450"/>
    </location>
</feature>
<dbReference type="OrthoDB" id="6320601at2"/>
<dbReference type="InterPro" id="IPR010352">
    <property type="entry name" value="DUF945"/>
</dbReference>
<evidence type="ECO:0000313" key="3">
    <source>
        <dbReference type="Proteomes" id="UP000184517"/>
    </source>
</evidence>
<keyword evidence="1" id="KW-0732">Signal</keyword>
<evidence type="ECO:0000256" key="1">
    <source>
        <dbReference type="SAM" id="SignalP"/>
    </source>
</evidence>
<protein>
    <submittedName>
        <fullName evidence="2">Uncharacterized conserved protein YdgA, DUF945 family</fullName>
    </submittedName>
</protein>
<name>A0A1M4SV61_9GAMM</name>
<dbReference type="RefSeq" id="WP_072837805.1">
    <property type="nucleotide sequence ID" value="NZ_FQVF01000002.1"/>
</dbReference>